<keyword evidence="3" id="KW-1185">Reference proteome</keyword>
<reference evidence="2 3" key="1">
    <citation type="submission" date="2019-03" db="EMBL/GenBank/DDBJ databases">
        <title>First draft genome of Liparis tanakae, snailfish: a comprehensive survey of snailfish specific genes.</title>
        <authorList>
            <person name="Kim W."/>
            <person name="Song I."/>
            <person name="Jeong J.-H."/>
            <person name="Kim D."/>
            <person name="Kim S."/>
            <person name="Ryu S."/>
            <person name="Song J.Y."/>
            <person name="Lee S.K."/>
        </authorList>
    </citation>
    <scope>NUCLEOTIDE SEQUENCE [LARGE SCALE GENOMIC DNA]</scope>
    <source>
        <tissue evidence="2">Muscle</tissue>
    </source>
</reference>
<dbReference type="AlphaFoldDB" id="A0A4Z2EAK1"/>
<sequence>MEWRWGTDCNGQTQAVTSTSRHGYGSQVILETQGHRETKYLGTCSTTVLRPDSQDEVGSRDLSKGKHRNKTRP</sequence>
<gene>
    <name evidence="2" type="ORF">EYF80_064083</name>
</gene>
<comment type="caution">
    <text evidence="2">The sequence shown here is derived from an EMBL/GenBank/DDBJ whole genome shotgun (WGS) entry which is preliminary data.</text>
</comment>
<accession>A0A4Z2EAK1</accession>
<feature type="compositionally biased region" description="Polar residues" evidence="1">
    <location>
        <begin position="9"/>
        <end position="21"/>
    </location>
</feature>
<feature type="region of interest" description="Disordered" evidence="1">
    <location>
        <begin position="1"/>
        <end position="22"/>
    </location>
</feature>
<organism evidence="2 3">
    <name type="scientific">Liparis tanakae</name>
    <name type="common">Tanaka's snailfish</name>
    <dbReference type="NCBI Taxonomy" id="230148"/>
    <lineage>
        <taxon>Eukaryota</taxon>
        <taxon>Metazoa</taxon>
        <taxon>Chordata</taxon>
        <taxon>Craniata</taxon>
        <taxon>Vertebrata</taxon>
        <taxon>Euteleostomi</taxon>
        <taxon>Actinopterygii</taxon>
        <taxon>Neopterygii</taxon>
        <taxon>Teleostei</taxon>
        <taxon>Neoteleostei</taxon>
        <taxon>Acanthomorphata</taxon>
        <taxon>Eupercaria</taxon>
        <taxon>Perciformes</taxon>
        <taxon>Cottioidei</taxon>
        <taxon>Cottales</taxon>
        <taxon>Liparidae</taxon>
        <taxon>Liparis</taxon>
    </lineage>
</organism>
<dbReference type="EMBL" id="SRLO01011665">
    <property type="protein sequence ID" value="TNN25785.1"/>
    <property type="molecule type" value="Genomic_DNA"/>
</dbReference>
<name>A0A4Z2EAK1_9TELE</name>
<proteinExistence type="predicted"/>
<evidence type="ECO:0000256" key="1">
    <source>
        <dbReference type="SAM" id="MobiDB-lite"/>
    </source>
</evidence>
<evidence type="ECO:0000313" key="2">
    <source>
        <dbReference type="EMBL" id="TNN25785.1"/>
    </source>
</evidence>
<feature type="region of interest" description="Disordered" evidence="1">
    <location>
        <begin position="49"/>
        <end position="73"/>
    </location>
</feature>
<dbReference type="Proteomes" id="UP000314294">
    <property type="component" value="Unassembled WGS sequence"/>
</dbReference>
<protein>
    <submittedName>
        <fullName evidence="2">Uncharacterized protein</fullName>
    </submittedName>
</protein>
<evidence type="ECO:0000313" key="3">
    <source>
        <dbReference type="Proteomes" id="UP000314294"/>
    </source>
</evidence>